<keyword evidence="2" id="KW-1185">Reference proteome</keyword>
<name>A0A371G3I1_MUCPR</name>
<dbReference type="AlphaFoldDB" id="A0A371G3I1"/>
<evidence type="ECO:0000313" key="1">
    <source>
        <dbReference type="EMBL" id="RDX85057.1"/>
    </source>
</evidence>
<protein>
    <submittedName>
        <fullName evidence="1">Uncharacterized protein</fullName>
    </submittedName>
</protein>
<gene>
    <name evidence="1" type="ORF">CR513_33812</name>
</gene>
<feature type="non-terminal residue" evidence="1">
    <location>
        <position position="78"/>
    </location>
</feature>
<sequence length="78" mass="9037">MLINVGQMSSRKECMVRCKGSCLIIIGGQTMVRSCHNFFQWWSKFHTMDVLRKHHCGKEEKSLKIVTFFSSTKLGIQL</sequence>
<evidence type="ECO:0000313" key="2">
    <source>
        <dbReference type="Proteomes" id="UP000257109"/>
    </source>
</evidence>
<accession>A0A371G3I1</accession>
<dbReference type="EMBL" id="QJKJ01006883">
    <property type="protein sequence ID" value="RDX85057.1"/>
    <property type="molecule type" value="Genomic_DNA"/>
</dbReference>
<reference evidence="1" key="1">
    <citation type="submission" date="2018-05" db="EMBL/GenBank/DDBJ databases">
        <title>Draft genome of Mucuna pruriens seed.</title>
        <authorList>
            <person name="Nnadi N.E."/>
            <person name="Vos R."/>
            <person name="Hasami M.H."/>
            <person name="Devisetty U.K."/>
            <person name="Aguiy J.C."/>
        </authorList>
    </citation>
    <scope>NUCLEOTIDE SEQUENCE [LARGE SCALE GENOMIC DNA]</scope>
    <source>
        <strain evidence="1">JCA_2017</strain>
    </source>
</reference>
<comment type="caution">
    <text evidence="1">The sequence shown here is derived from an EMBL/GenBank/DDBJ whole genome shotgun (WGS) entry which is preliminary data.</text>
</comment>
<dbReference type="Proteomes" id="UP000257109">
    <property type="component" value="Unassembled WGS sequence"/>
</dbReference>
<proteinExistence type="predicted"/>
<organism evidence="1 2">
    <name type="scientific">Mucuna pruriens</name>
    <name type="common">Velvet bean</name>
    <name type="synonym">Dolichos pruriens</name>
    <dbReference type="NCBI Taxonomy" id="157652"/>
    <lineage>
        <taxon>Eukaryota</taxon>
        <taxon>Viridiplantae</taxon>
        <taxon>Streptophyta</taxon>
        <taxon>Embryophyta</taxon>
        <taxon>Tracheophyta</taxon>
        <taxon>Spermatophyta</taxon>
        <taxon>Magnoliopsida</taxon>
        <taxon>eudicotyledons</taxon>
        <taxon>Gunneridae</taxon>
        <taxon>Pentapetalae</taxon>
        <taxon>rosids</taxon>
        <taxon>fabids</taxon>
        <taxon>Fabales</taxon>
        <taxon>Fabaceae</taxon>
        <taxon>Papilionoideae</taxon>
        <taxon>50 kb inversion clade</taxon>
        <taxon>NPAAA clade</taxon>
        <taxon>indigoferoid/millettioid clade</taxon>
        <taxon>Phaseoleae</taxon>
        <taxon>Mucuna</taxon>
    </lineage>
</organism>